<name>A0A2U1P3V7_ARTAN</name>
<comment type="catalytic activity">
    <reaction evidence="8">
        <text>L-seryl-[protein] + ATP = O-phospho-L-seryl-[protein] + ADP + H(+)</text>
        <dbReference type="Rhea" id="RHEA:17989"/>
        <dbReference type="Rhea" id="RHEA-COMP:9863"/>
        <dbReference type="Rhea" id="RHEA-COMP:11604"/>
        <dbReference type="ChEBI" id="CHEBI:15378"/>
        <dbReference type="ChEBI" id="CHEBI:29999"/>
        <dbReference type="ChEBI" id="CHEBI:30616"/>
        <dbReference type="ChEBI" id="CHEBI:83421"/>
        <dbReference type="ChEBI" id="CHEBI:456216"/>
        <dbReference type="EC" id="2.7.11.1"/>
    </reaction>
</comment>
<dbReference type="PROSITE" id="PS00108">
    <property type="entry name" value="PROTEIN_KINASE_ST"/>
    <property type="match status" value="1"/>
</dbReference>
<protein>
    <recommendedName>
        <fullName evidence="1">non-specific serine/threonine protein kinase</fullName>
        <ecNumber evidence="1">2.7.11.1</ecNumber>
    </recommendedName>
</protein>
<dbReference type="PANTHER" id="PTHR24343:SF418">
    <property type="entry name" value="SERINE_THREONINE-PROTEIN KINASE SAPK1"/>
    <property type="match status" value="1"/>
</dbReference>
<feature type="domain" description="Protein kinase" evidence="9">
    <location>
        <begin position="4"/>
        <end position="226"/>
    </location>
</feature>
<dbReference type="SMART" id="SM00220">
    <property type="entry name" value="S_TKc"/>
    <property type="match status" value="1"/>
</dbReference>
<dbReference type="Pfam" id="PF00069">
    <property type="entry name" value="Pkinase"/>
    <property type="match status" value="1"/>
</dbReference>
<gene>
    <name evidence="10" type="ORF">CTI12_AA199460</name>
</gene>
<evidence type="ECO:0000256" key="2">
    <source>
        <dbReference type="ARBA" id="ARBA00022527"/>
    </source>
</evidence>
<keyword evidence="2" id="KW-0723">Serine/threonine-protein kinase</keyword>
<reference evidence="10 11" key="1">
    <citation type="journal article" date="2018" name="Mol. Plant">
        <title>The genome of Artemisia annua provides insight into the evolution of Asteraceae family and artemisinin biosynthesis.</title>
        <authorList>
            <person name="Shen Q."/>
            <person name="Zhang L."/>
            <person name="Liao Z."/>
            <person name="Wang S."/>
            <person name="Yan T."/>
            <person name="Shi P."/>
            <person name="Liu M."/>
            <person name="Fu X."/>
            <person name="Pan Q."/>
            <person name="Wang Y."/>
            <person name="Lv Z."/>
            <person name="Lu X."/>
            <person name="Zhang F."/>
            <person name="Jiang W."/>
            <person name="Ma Y."/>
            <person name="Chen M."/>
            <person name="Hao X."/>
            <person name="Li L."/>
            <person name="Tang Y."/>
            <person name="Lv G."/>
            <person name="Zhou Y."/>
            <person name="Sun X."/>
            <person name="Brodelius P.E."/>
            <person name="Rose J.K.C."/>
            <person name="Tang K."/>
        </authorList>
    </citation>
    <scope>NUCLEOTIDE SEQUENCE [LARGE SCALE GENOMIC DNA]</scope>
    <source>
        <strain evidence="11">cv. Huhao1</strain>
        <tissue evidence="10">Leaf</tissue>
    </source>
</reference>
<dbReference type="FunFam" id="1.10.510.10:FF:000132">
    <property type="entry name" value="Serine/threonine-protein kinase SRK2A"/>
    <property type="match status" value="1"/>
</dbReference>
<dbReference type="PROSITE" id="PS50011">
    <property type="entry name" value="PROTEIN_KINASE_DOM"/>
    <property type="match status" value="1"/>
</dbReference>
<keyword evidence="3" id="KW-0808">Transferase</keyword>
<evidence type="ECO:0000256" key="8">
    <source>
        <dbReference type="ARBA" id="ARBA00048679"/>
    </source>
</evidence>
<keyword evidence="11" id="KW-1185">Reference proteome</keyword>
<dbReference type="Proteomes" id="UP000245207">
    <property type="component" value="Unassembled WGS sequence"/>
</dbReference>
<dbReference type="InterPro" id="IPR011009">
    <property type="entry name" value="Kinase-like_dom_sf"/>
</dbReference>
<evidence type="ECO:0000256" key="5">
    <source>
        <dbReference type="ARBA" id="ARBA00022777"/>
    </source>
</evidence>
<evidence type="ECO:0000259" key="9">
    <source>
        <dbReference type="PROSITE" id="PS50011"/>
    </source>
</evidence>
<dbReference type="GO" id="GO:0006970">
    <property type="term" value="P:response to osmotic stress"/>
    <property type="evidence" value="ECO:0007669"/>
    <property type="project" value="UniProtKB-ARBA"/>
</dbReference>
<dbReference type="AlphaFoldDB" id="A0A2U1P3V7"/>
<evidence type="ECO:0000313" key="10">
    <source>
        <dbReference type="EMBL" id="PWA80455.1"/>
    </source>
</evidence>
<keyword evidence="6" id="KW-0067">ATP-binding</keyword>
<comment type="catalytic activity">
    <reaction evidence="7">
        <text>L-threonyl-[protein] + ATP = O-phospho-L-threonyl-[protein] + ADP + H(+)</text>
        <dbReference type="Rhea" id="RHEA:46608"/>
        <dbReference type="Rhea" id="RHEA-COMP:11060"/>
        <dbReference type="Rhea" id="RHEA-COMP:11605"/>
        <dbReference type="ChEBI" id="CHEBI:15378"/>
        <dbReference type="ChEBI" id="CHEBI:30013"/>
        <dbReference type="ChEBI" id="CHEBI:30616"/>
        <dbReference type="ChEBI" id="CHEBI:61977"/>
        <dbReference type="ChEBI" id="CHEBI:456216"/>
        <dbReference type="EC" id="2.7.11.1"/>
    </reaction>
</comment>
<evidence type="ECO:0000256" key="4">
    <source>
        <dbReference type="ARBA" id="ARBA00022741"/>
    </source>
</evidence>
<evidence type="ECO:0000256" key="1">
    <source>
        <dbReference type="ARBA" id="ARBA00012513"/>
    </source>
</evidence>
<dbReference type="OrthoDB" id="193931at2759"/>
<keyword evidence="4" id="KW-0547">Nucleotide-binding</keyword>
<dbReference type="InterPro" id="IPR008271">
    <property type="entry name" value="Ser/Thr_kinase_AS"/>
</dbReference>
<evidence type="ECO:0000313" key="11">
    <source>
        <dbReference type="Proteomes" id="UP000245207"/>
    </source>
</evidence>
<proteinExistence type="predicted"/>
<accession>A0A2U1P3V7</accession>
<evidence type="ECO:0000256" key="3">
    <source>
        <dbReference type="ARBA" id="ARBA00022679"/>
    </source>
</evidence>
<dbReference type="EMBL" id="PKPP01001721">
    <property type="protein sequence ID" value="PWA80455.1"/>
    <property type="molecule type" value="Genomic_DNA"/>
</dbReference>
<dbReference type="Gene3D" id="1.10.510.10">
    <property type="entry name" value="Transferase(Phosphotransferase) domain 1"/>
    <property type="match status" value="2"/>
</dbReference>
<dbReference type="GO" id="GO:0004674">
    <property type="term" value="F:protein serine/threonine kinase activity"/>
    <property type="evidence" value="ECO:0007669"/>
    <property type="project" value="UniProtKB-KW"/>
</dbReference>
<evidence type="ECO:0000256" key="6">
    <source>
        <dbReference type="ARBA" id="ARBA00022840"/>
    </source>
</evidence>
<evidence type="ECO:0000256" key="7">
    <source>
        <dbReference type="ARBA" id="ARBA00047899"/>
    </source>
</evidence>
<comment type="caution">
    <text evidence="10">The sequence shown here is derived from an EMBL/GenBank/DDBJ whole genome shotgun (WGS) entry which is preliminary data.</text>
</comment>
<dbReference type="SUPFAM" id="SSF56112">
    <property type="entry name" value="Protein kinase-like (PK-like)"/>
    <property type="match status" value="1"/>
</dbReference>
<keyword evidence="5 10" id="KW-0418">Kinase</keyword>
<dbReference type="STRING" id="35608.A0A2U1P3V7"/>
<organism evidence="10 11">
    <name type="scientific">Artemisia annua</name>
    <name type="common">Sweet wormwood</name>
    <dbReference type="NCBI Taxonomy" id="35608"/>
    <lineage>
        <taxon>Eukaryota</taxon>
        <taxon>Viridiplantae</taxon>
        <taxon>Streptophyta</taxon>
        <taxon>Embryophyta</taxon>
        <taxon>Tracheophyta</taxon>
        <taxon>Spermatophyta</taxon>
        <taxon>Magnoliopsida</taxon>
        <taxon>eudicotyledons</taxon>
        <taxon>Gunneridae</taxon>
        <taxon>Pentapetalae</taxon>
        <taxon>asterids</taxon>
        <taxon>campanulids</taxon>
        <taxon>Asterales</taxon>
        <taxon>Asteraceae</taxon>
        <taxon>Asteroideae</taxon>
        <taxon>Anthemideae</taxon>
        <taxon>Artemisiinae</taxon>
        <taxon>Artemisia</taxon>
    </lineage>
</organism>
<dbReference type="InterPro" id="IPR000719">
    <property type="entry name" value="Prot_kinase_dom"/>
</dbReference>
<dbReference type="GO" id="GO:0005524">
    <property type="term" value="F:ATP binding"/>
    <property type="evidence" value="ECO:0007669"/>
    <property type="project" value="UniProtKB-KW"/>
</dbReference>
<sequence length="366" mass="42348">MERYEILKDIGSGNFGAAKLVKEKIDEHVDREILNHRSLNHPNIIRFKEVLLTETHLAIVMEYANAGELFERICTAGRFSEDEQICHRDLKLENTLLDEGTTTRLKICDFGYSKSSVLHSQQKSTVGTPAYIAPEVLSRKQYDGKIADVWSCGVTLYVMLVGAYPFEDPDDPRNFRKTLTRILGVQYSIPDYVRVSMDCKHLLSRIFVDNPETRITILEIEKHPWFLKNMPDEFTEDKESSIEIEKVNKPLQNIEEIISIIQEARKGVIDEKQDGQFVGGGSMDFDDEDFVCEIWWKIPNLHHNNLSDVIHLADQALIAAKHTRFLDIMVQTTIWALWKFKNEMTFSLKSPRKDLIFSDIKHLDFQ</sequence>
<dbReference type="PANTHER" id="PTHR24343">
    <property type="entry name" value="SERINE/THREONINE KINASE"/>
    <property type="match status" value="1"/>
</dbReference>
<dbReference type="EC" id="2.7.11.1" evidence="1"/>